<feature type="compositionally biased region" description="Basic and acidic residues" evidence="2">
    <location>
        <begin position="872"/>
        <end position="881"/>
    </location>
</feature>
<dbReference type="Gene3D" id="3.40.50.300">
    <property type="entry name" value="P-loop containing nucleotide triphosphate hydrolases"/>
    <property type="match status" value="1"/>
</dbReference>
<dbReference type="InterPro" id="IPR039187">
    <property type="entry name" value="SNO_AAA"/>
</dbReference>
<sequence length="2133" mass="239239">MSLNKEQKTKAIGIITKSQSIMLSDKIQTDTQSDQNIYYSARPIWFGLLDSLRKEGIVDNDKNTTQVENIIVTNNAIPFELIERNELSPVSSGSLISLANEILENEANFLLYSPMSKAVTVIWRPAKQYCLDKFICKDVGEAIQDENIVNVYLTDDEVANRLLTSISWGYTKDLTRTKIINRYITDDFDSCLHLAELSNIIEGIHPEFSKTGDVKQNIERFLQRQTDTDPRRAARSAKYWVEKYTGSAPFTLSPNLAKQYGNELLTLVAQYDQEKQAETTNTQNNPNKLKRSTKWVDLATHNLYLGEQHFSDNRDRLMLVDLDNFITKNKRLEELKNIGFIPLAGTPRFEGGIYYLTSEDQRLKPSSLAAALGINRCPVIEMDIDDIPKMFKAKVFERFEINVNALSLSSELLGTNSDGHEVFNSPTGRFIRQSKFDVILEGTDAADNVGHTSFLRARSNQDLRLCAELFVKDIFNGGRKQWTDVTKFAQVIFPDGHADDRQLHQLQEAIEAASYRTFAARSVDVSDQDAFDLAKNVYYGLPVARMRTGESLSLQQYSTTLPLSVVAQRLVIGKDHTEGKSLIEPTAGNGGLLNRIGPNIKKYLMELDPNRIDALKEAFPDAIIAQGDATLIPFSQTFDLQKGVDYVITNPPFGRMDTPKSFDVLPNVRRLDHYIALQALKARKNNGRAVLILGADKNQSDGTLSGGSKNLMYYLNDFYQVEGAVELDGRLYARQGAAFNIRVVVVGQKRDQPIQAVIPEKLPVLTTYDELWDWSEGLITRYEADHHIPTLQQNNEAEPELPVPRLNVPQPQGQPKASAEPKAKAPAKSRAKRVTAHSDSANSPDSDTPITGEPAQISDSSLGHQVTTNEPPKTDSTDIQKAKNPQKTVVRNINEFQAPYQAASKLGTATAMIPINMSAATYSALNRLEMRYGSVDDYVSDKLKYRKEDLSSYFSPEQIDAIALGISAVENNRGMINADQTGIGKGRFVAAMLRYARLNNKLPIFLSVKPELFTDIFRDISDINSMELFKKPFIFNNTVNVKVYGSESEELFPATSKKELNDALLKGEVENTVDLVMSTYSQFGRERSKNKKAGLLLSLANKDAMIILDESHIAAGSSNTADIVSDAVLNSGSALYASSTPIKGCSNFSLYSKCFPSSVDILNLSETLTLGGEGLQEAISANMAQDGSISRREHDYSKLTFETRYPSPENEQRNRDLMDKVADILSEMAYLSGDVNSIVKSINTDAKHEWESIPEALRSGNRMGASSMNFSSRLYNISRQFILGIKTEETATAALEALAAGMKPVVAVENTGESLLRQLIASKTGSDELSDELETLDEKGALTPDEALRRQLLVDSMASASKEILFEQSPQFRDLLEIVLDRLAKITIRGRYGDVTTQNAAEDPEYFEKQEDVREKIRNFPDLSLMPIDEFKHSLQSQGFRVAEVSGRKVSLIPVVINNQSMWRVSFHEKADAVSNVAGFQNGKYDAIVITRSGSTGISLHSSNRFADSDIRQRYFIVQQKAANISEFLQWMGRVNRKDQVIPPIIVNIESGLPAEARQTMMHNSKLRKLSANTTSNRENENLEGDEDLLNSVGDKIALEYLTENPDIADALDIALPKAGESPSSSASENPYINKLMGRLMMIPVNQQETVLKLLSERFIERIEQLEQEGINPFKVDVYDWKAEVVSEQDMQTGNLSASDSSFDEPVKIVEVNYQIVVQPMRFDELIRHIKRNNNALFKDDEGRLDIAGKMTKFKDALKMYQEQFVKDHLPAKAKKIQLSLTEISKLEDALGAKSALEKSEYLIKTMDFYKAGRHVEFTDADTSDIRVGVIAEIDFPRERSQLFLLSKYRMKIAFAGDEKLTEMSLASLRARNTSLDNYARADIDPDKTLEQYYYQQRKEIEATELEFNNAPTGLLTKQKFLLEGNIYRACEIAAEQQMGYPVLYTDVDGNRKRAVLMKEHITPDHLNALPLSMNANDTFSYINEFIKEDHPDRSEHIKNNALQLFDSPSKSLEDGKGVKLIWRPSRNCFDLSICGIKSQNNNLISNSLIFDVGEKTPHDSLAIKISGNRVCMKGVVKVEDLEKLLTRLENGKHIGKFYIPSPKLEIINELKQKNKNIMESVLKKTDHYDMVM</sequence>
<dbReference type="RefSeq" id="WP_011988579.1">
    <property type="nucleotide sequence ID" value="NC_009705.1"/>
</dbReference>
<dbReference type="PROSITE" id="PS51192">
    <property type="entry name" value="HELICASE_ATP_BIND_1"/>
    <property type="match status" value="1"/>
</dbReference>
<feature type="compositionally biased region" description="Polar residues" evidence="2">
    <location>
        <begin position="837"/>
        <end position="849"/>
    </location>
</feature>
<dbReference type="InterPro" id="IPR026741">
    <property type="entry name" value="SNO"/>
</dbReference>
<dbReference type="InterPro" id="IPR027417">
    <property type="entry name" value="P-loop_NTPase"/>
</dbReference>
<organism evidence="4 5">
    <name type="scientific">Yersinia pseudotuberculosis serotype O:1b (strain IP 31758)</name>
    <dbReference type="NCBI Taxonomy" id="349747"/>
    <lineage>
        <taxon>Bacteria</taxon>
        <taxon>Pseudomonadati</taxon>
        <taxon>Pseudomonadota</taxon>
        <taxon>Gammaproteobacteria</taxon>
        <taxon>Enterobacterales</taxon>
        <taxon>Yersiniaceae</taxon>
        <taxon>Yersinia</taxon>
    </lineage>
</organism>
<feature type="region of interest" description="Disordered" evidence="2">
    <location>
        <begin position="794"/>
        <end position="885"/>
    </location>
</feature>
<dbReference type="HOGENOM" id="CLU_001812_0_0_6"/>
<dbReference type="GO" id="GO:0006355">
    <property type="term" value="P:regulation of DNA-templated transcription"/>
    <property type="evidence" value="ECO:0007669"/>
    <property type="project" value="InterPro"/>
</dbReference>
<evidence type="ECO:0000259" key="3">
    <source>
        <dbReference type="PROSITE" id="PS51192"/>
    </source>
</evidence>
<keyword evidence="4" id="KW-0378">Hydrolase</keyword>
<accession>A0A0U1QTM6</accession>
<evidence type="ECO:0000313" key="4">
    <source>
        <dbReference type="EMBL" id="ABS45735.1"/>
    </source>
</evidence>
<feature type="compositionally biased region" description="Polar residues" evidence="2">
    <location>
        <begin position="857"/>
        <end position="871"/>
    </location>
</feature>
<gene>
    <name evidence="4" type="ordered locus">YpsIP31758_B0003</name>
</gene>
<geneLocation type="plasmid" evidence="5">
    <name>plasmid_153kb</name>
</geneLocation>
<dbReference type="SUPFAM" id="SSF53335">
    <property type="entry name" value="S-adenosyl-L-methionine-dependent methyltransferases"/>
    <property type="match status" value="1"/>
</dbReference>
<name>A0A0U1QTM6_YERP3</name>
<feature type="compositionally biased region" description="Low complexity" evidence="2">
    <location>
        <begin position="815"/>
        <end position="824"/>
    </location>
</feature>
<dbReference type="InterPro" id="IPR026937">
    <property type="entry name" value="SBNO_Helicase_C_dom"/>
</dbReference>
<evidence type="ECO:0000313" key="5">
    <source>
        <dbReference type="Proteomes" id="UP000002412"/>
    </source>
</evidence>
<evidence type="ECO:0000256" key="1">
    <source>
        <dbReference type="ARBA" id="ARBA00006992"/>
    </source>
</evidence>
<evidence type="ECO:0000256" key="2">
    <source>
        <dbReference type="SAM" id="MobiDB-lite"/>
    </source>
</evidence>
<reference evidence="4 5" key="1">
    <citation type="journal article" date="2007" name="PLoS Genet.">
        <title>The complete genome sequence of Yersinia pseudotuberculosis IP31758, the causative agent of Far East scarlet-like fever.</title>
        <authorList>
            <person name="Eppinger M."/>
            <person name="Rosovitz M.J."/>
            <person name="Fricke W.F."/>
            <person name="Rasko D.A."/>
            <person name="Kokorina G."/>
            <person name="Fayolle C."/>
            <person name="Lindler L.E."/>
            <person name="Carniel E."/>
            <person name="Ravel J."/>
        </authorList>
    </citation>
    <scope>NUCLEOTIDE SEQUENCE [LARGE SCALE GENOMIC DNA]</scope>
    <source>
        <strain evidence="4 5">IP 31758</strain>
        <plasmid evidence="5">Plasmid plasmid_153kb</plasmid>
    </source>
</reference>
<protein>
    <submittedName>
        <fullName evidence="4">Helicase. putatve</fullName>
    </submittedName>
</protein>
<dbReference type="Pfam" id="PF13871">
    <property type="entry name" value="Helicase_C_4"/>
    <property type="match status" value="1"/>
</dbReference>
<dbReference type="PANTHER" id="PTHR12706">
    <property type="entry name" value="STRAWBERRY NOTCH-RELATED"/>
    <property type="match status" value="1"/>
</dbReference>
<keyword evidence="4" id="KW-0067">ATP-binding</keyword>
<feature type="domain" description="Helicase ATP-binding" evidence="3">
    <location>
        <begin position="966"/>
        <end position="1159"/>
    </location>
</feature>
<dbReference type="Proteomes" id="UP000002412">
    <property type="component" value="Plasmid p_153kb"/>
</dbReference>
<dbReference type="SUPFAM" id="SSF52540">
    <property type="entry name" value="P-loop containing nucleoside triphosphate hydrolases"/>
    <property type="match status" value="2"/>
</dbReference>
<feature type="compositionally biased region" description="Basic residues" evidence="2">
    <location>
        <begin position="825"/>
        <end position="835"/>
    </location>
</feature>
<dbReference type="KEGG" id="ypi:YpsIP31758_B0003"/>
<proteinExistence type="inferred from homology"/>
<dbReference type="InterPro" id="IPR014001">
    <property type="entry name" value="Helicase_ATP-bd"/>
</dbReference>
<dbReference type="Gene3D" id="3.40.50.150">
    <property type="entry name" value="Vaccinia Virus protein VP39"/>
    <property type="match status" value="1"/>
</dbReference>
<dbReference type="Pfam" id="PF13872">
    <property type="entry name" value="AAA_34"/>
    <property type="match status" value="1"/>
</dbReference>
<dbReference type="GO" id="GO:0004386">
    <property type="term" value="F:helicase activity"/>
    <property type="evidence" value="ECO:0007669"/>
    <property type="project" value="UniProtKB-KW"/>
</dbReference>
<comment type="similarity">
    <text evidence="1">Belongs to the SBNO family.</text>
</comment>
<keyword evidence="4" id="KW-0614">Plasmid</keyword>
<dbReference type="PANTHER" id="PTHR12706:SF30">
    <property type="entry name" value="PROTEIN STRAWBERRY NOTCH-RELATED"/>
    <property type="match status" value="1"/>
</dbReference>
<dbReference type="EMBL" id="CP000719">
    <property type="protein sequence ID" value="ABS45735.1"/>
    <property type="molecule type" value="Genomic_DNA"/>
</dbReference>
<dbReference type="InterPro" id="IPR029063">
    <property type="entry name" value="SAM-dependent_MTases_sf"/>
</dbReference>
<keyword evidence="4" id="KW-0547">Nucleotide-binding</keyword>
<keyword evidence="4" id="KW-0347">Helicase</keyword>